<dbReference type="eggNOG" id="COG2272">
    <property type="taxonomic scope" value="Bacteria"/>
</dbReference>
<dbReference type="Pfam" id="PF00135">
    <property type="entry name" value="COesterase"/>
    <property type="match status" value="1"/>
</dbReference>
<protein>
    <recommendedName>
        <fullName evidence="3">Carboxylic ester hydrolase</fullName>
        <ecNumber evidence="3">3.1.1.-</ecNumber>
    </recommendedName>
</protein>
<evidence type="ECO:0000313" key="6">
    <source>
        <dbReference type="Proteomes" id="UP000009336"/>
    </source>
</evidence>
<dbReference type="HOGENOM" id="CLU_006586_16_4_6"/>
<comment type="caution">
    <text evidence="5">The sequence shown here is derived from an EMBL/GenBank/DDBJ whole genome shotgun (WGS) entry which is preliminary data.</text>
</comment>
<dbReference type="STRING" id="1141662.OOA_05127"/>
<dbReference type="InterPro" id="IPR029058">
    <property type="entry name" value="AB_hydrolase_fold"/>
</dbReference>
<evidence type="ECO:0000256" key="3">
    <source>
        <dbReference type="RuleBase" id="RU361235"/>
    </source>
</evidence>
<dbReference type="RefSeq" id="WP_008911060.1">
    <property type="nucleotide sequence ID" value="NZ_KB233222.1"/>
</dbReference>
<evidence type="ECO:0000313" key="5">
    <source>
        <dbReference type="EMBL" id="EKT63729.1"/>
    </source>
</evidence>
<feature type="domain" description="Carboxylesterase type B" evidence="4">
    <location>
        <begin position="29"/>
        <end position="374"/>
    </location>
</feature>
<dbReference type="AlphaFoldDB" id="K8WSV9"/>
<dbReference type="EC" id="3.1.1.-" evidence="3"/>
<keyword evidence="3" id="KW-0732">Signal</keyword>
<dbReference type="InterPro" id="IPR050309">
    <property type="entry name" value="Type-B_Carboxylest/Lipase"/>
</dbReference>
<dbReference type="InterPro" id="IPR019826">
    <property type="entry name" value="Carboxylesterase_B_AS"/>
</dbReference>
<dbReference type="PROSITE" id="PS00122">
    <property type="entry name" value="CARBOXYLESTERASE_B_1"/>
    <property type="match status" value="1"/>
</dbReference>
<feature type="signal peptide" evidence="3">
    <location>
        <begin position="1"/>
        <end position="25"/>
    </location>
</feature>
<comment type="similarity">
    <text evidence="1 3">Belongs to the type-B carboxylesterase/lipase family.</text>
</comment>
<proteinExistence type="inferred from homology"/>
<keyword evidence="6" id="KW-1185">Reference proteome</keyword>
<dbReference type="ESTHER" id="9entr-k8wsv9">
    <property type="family name" value="Carb_B_Bacteria"/>
</dbReference>
<accession>K8WSV9</accession>
<keyword evidence="2 3" id="KW-0378">Hydrolase</keyword>
<reference evidence="5 6" key="1">
    <citation type="journal article" date="2012" name="BMC Genomics">
        <title>Comparative genomics of bacteria in the genus Providencia isolated from wild Drosophila melanogaster.</title>
        <authorList>
            <person name="Galac M.R."/>
            <person name="Lazzaro B.P."/>
        </authorList>
    </citation>
    <scope>NUCLEOTIDE SEQUENCE [LARGE SCALE GENOMIC DNA]</scope>
    <source>
        <strain evidence="5 6">DSM 19968</strain>
    </source>
</reference>
<dbReference type="PANTHER" id="PTHR11559">
    <property type="entry name" value="CARBOXYLESTERASE"/>
    <property type="match status" value="1"/>
</dbReference>
<evidence type="ECO:0000256" key="2">
    <source>
        <dbReference type="ARBA" id="ARBA00022801"/>
    </source>
</evidence>
<dbReference type="GO" id="GO:0016787">
    <property type="term" value="F:hydrolase activity"/>
    <property type="evidence" value="ECO:0007669"/>
    <property type="project" value="UniProtKB-KW"/>
</dbReference>
<organism evidence="5 6">
    <name type="scientific">Providencia burhodogranariea DSM 19968</name>
    <dbReference type="NCBI Taxonomy" id="1141662"/>
    <lineage>
        <taxon>Bacteria</taxon>
        <taxon>Pseudomonadati</taxon>
        <taxon>Pseudomonadota</taxon>
        <taxon>Gammaproteobacteria</taxon>
        <taxon>Enterobacterales</taxon>
        <taxon>Morganellaceae</taxon>
        <taxon>Providencia</taxon>
    </lineage>
</organism>
<evidence type="ECO:0000256" key="1">
    <source>
        <dbReference type="ARBA" id="ARBA00005964"/>
    </source>
</evidence>
<name>K8WSV9_9GAMM</name>
<dbReference type="InterPro" id="IPR002018">
    <property type="entry name" value="CarbesteraseB"/>
</dbReference>
<dbReference type="Gene3D" id="3.40.50.1820">
    <property type="entry name" value="alpha/beta hydrolase"/>
    <property type="match status" value="1"/>
</dbReference>
<dbReference type="EMBL" id="AKKL01000014">
    <property type="protein sequence ID" value="EKT63729.1"/>
    <property type="molecule type" value="Genomic_DNA"/>
</dbReference>
<sequence>MSLHKRKITPIALFFLFLSTSSAQALPLTVETSAGKVKGQTQEALAVWTGIPYGKAPIGELRWQKPQLVEVWNGVFDATQPAANCIQPSKSGPIGVEDCLNLNIYRPNNDQTNLPVLYYIHGGNNQMGTSAEFNPQSAAISLNAVIVTVNHRLGALGFNPLSALNTGDKLQDSGNFALLDIKLSLDWVKNNIAQFGGNPNNITISGFSAGGRDVMAMLISPLFENTFNKALVFSGGMTTSDKAEAEQIFAQRFAALAVRDNKKSDLDSAKKWLLDASPDVKAYLYQLSADDLASLFGDAGIRMSQFPHLYRDGVVLPKNGFETDKYHSVPIVMITGQGEFSLFARGDKRFAPAITDNTLETNTNLLNQYHFVNQYGGLLYSLFNVTQSAQKMYPHYKAPIYGVEFVLGSDPLITGHQLAPVGSFHGIFLALWDKEKFANFNTELLALEGTKDFTQKFDSYINGFLKDGIPVSKGQVEWKPWTPENEKAGESLLVLDANKAKSIAYMSNKSYQYDDVIAAIEKDNRVTPEEKKELLSQVLNGRWFSEPLDKHFNTVTKK</sequence>
<evidence type="ECO:0000259" key="4">
    <source>
        <dbReference type="Pfam" id="PF00135"/>
    </source>
</evidence>
<feature type="chain" id="PRO_5005138539" description="Carboxylic ester hydrolase" evidence="3">
    <location>
        <begin position="26"/>
        <end position="558"/>
    </location>
</feature>
<gene>
    <name evidence="5" type="ORF">OOA_05127</name>
</gene>
<dbReference type="Proteomes" id="UP000009336">
    <property type="component" value="Unassembled WGS sequence"/>
</dbReference>
<dbReference type="PATRIC" id="fig|1141662.3.peg.1043"/>
<dbReference type="SUPFAM" id="SSF53474">
    <property type="entry name" value="alpha/beta-Hydrolases"/>
    <property type="match status" value="1"/>
</dbReference>